<dbReference type="SUPFAM" id="SSF88645">
    <property type="entry name" value="ssDNA viruses"/>
    <property type="match status" value="1"/>
</dbReference>
<gene>
    <name evidence="1" type="ORF">EOE18_14725</name>
</gene>
<accession>A0A437N0Y4</accession>
<keyword evidence="2" id="KW-1185">Reference proteome</keyword>
<protein>
    <submittedName>
        <fullName evidence="1">Uncharacterized protein</fullName>
    </submittedName>
</protein>
<dbReference type="EMBL" id="SACO01000013">
    <property type="protein sequence ID" value="RVU03574.1"/>
    <property type="molecule type" value="Genomic_DNA"/>
</dbReference>
<proteinExistence type="predicted"/>
<evidence type="ECO:0000313" key="1">
    <source>
        <dbReference type="EMBL" id="RVU03574.1"/>
    </source>
</evidence>
<dbReference type="RefSeq" id="WP_127710884.1">
    <property type="nucleotide sequence ID" value="NZ_SACO01000013.1"/>
</dbReference>
<dbReference type="AlphaFoldDB" id="A0A437N0Y4"/>
<dbReference type="Proteomes" id="UP000282837">
    <property type="component" value="Unassembled WGS sequence"/>
</dbReference>
<evidence type="ECO:0000313" key="2">
    <source>
        <dbReference type="Proteomes" id="UP000282837"/>
    </source>
</evidence>
<reference evidence="1 2" key="1">
    <citation type="submission" date="2019-01" db="EMBL/GenBank/DDBJ databases">
        <authorList>
            <person name="Chen W.-M."/>
        </authorList>
    </citation>
    <scope>NUCLEOTIDE SEQUENCE [LARGE SCALE GENOMIC DNA]</scope>
    <source>
        <strain evidence="1 2">FSY-9</strain>
    </source>
</reference>
<sequence length="258" mass="28155">MTFKKNDIVRCIDDGGSRHLTKGRLYVVAKDSSGGWLRLKEDNRAAGTERKWYAYRFEKAQPVPARDLRSGDTVVRIDAEGGGDSVTVGDIATVDYVERAYGDNLVTFTTRSGATHNLYDYRFALLHRPEATQAAPAPTPVPPAGPSKIDLKSLKAGDKITATVTMVVKNPVDFEGDVEVFLAGDPAGTGYSFYLTEKQDLQGTVEKAKPPIKVGDKVMLKGGSWAYTVLCLDTGKAWLKDSRGDCMTYLVSNLEHAD</sequence>
<name>A0A437N0Y4_9SPHN</name>
<organism evidence="1 2">
    <name type="scientific">Novosphingobium umbonatum</name>
    <dbReference type="NCBI Taxonomy" id="1908524"/>
    <lineage>
        <taxon>Bacteria</taxon>
        <taxon>Pseudomonadati</taxon>
        <taxon>Pseudomonadota</taxon>
        <taxon>Alphaproteobacteria</taxon>
        <taxon>Sphingomonadales</taxon>
        <taxon>Sphingomonadaceae</taxon>
        <taxon>Novosphingobium</taxon>
    </lineage>
</organism>
<dbReference type="InterPro" id="IPR016184">
    <property type="entry name" value="Capsid/spike_ssDNA_virus"/>
</dbReference>
<comment type="caution">
    <text evidence="1">The sequence shown here is derived from an EMBL/GenBank/DDBJ whole genome shotgun (WGS) entry which is preliminary data.</text>
</comment>